<dbReference type="KEGG" id="aalt:CC77DRAFT_1060046"/>
<dbReference type="GO" id="GO:0008033">
    <property type="term" value="P:tRNA processing"/>
    <property type="evidence" value="ECO:0007669"/>
    <property type="project" value="TreeGrafter"/>
</dbReference>
<dbReference type="GO" id="GO:0005655">
    <property type="term" value="C:nucleolar ribonuclease P complex"/>
    <property type="evidence" value="ECO:0007669"/>
    <property type="project" value="TreeGrafter"/>
</dbReference>
<gene>
    <name evidence="3" type="ORF">AA0117_g272</name>
    <name evidence="2" type="ORF">CC77DRAFT_1060046</name>
</gene>
<evidence type="ECO:0000313" key="3">
    <source>
        <dbReference type="EMBL" id="RYN83070.1"/>
    </source>
</evidence>
<evidence type="ECO:0000313" key="5">
    <source>
        <dbReference type="Proteomes" id="UP000291422"/>
    </source>
</evidence>
<dbReference type="Gene3D" id="6.20.50.20">
    <property type="match status" value="1"/>
</dbReference>
<reference evidence="2 4" key="1">
    <citation type="submission" date="2016-05" db="EMBL/GenBank/DDBJ databases">
        <title>Comparative analysis of secretome profiles of manganese(II)-oxidizing ascomycete fungi.</title>
        <authorList>
            <consortium name="DOE Joint Genome Institute"/>
            <person name="Zeiner C.A."/>
            <person name="Purvine S.O."/>
            <person name="Zink E.M."/>
            <person name="Wu S."/>
            <person name="Pasa-Tolic L."/>
            <person name="Chaput D.L."/>
            <person name="Haridas S."/>
            <person name="Grigoriev I.V."/>
            <person name="Santelli C.M."/>
            <person name="Hansel C.M."/>
        </authorList>
    </citation>
    <scope>NUCLEOTIDE SEQUENCE [LARGE SCALE GENOMIC DNA]</scope>
    <source>
        <strain evidence="2 4">SRC1lrK2f</strain>
    </source>
</reference>
<evidence type="ECO:0000256" key="1">
    <source>
        <dbReference type="SAM" id="MobiDB-lite"/>
    </source>
</evidence>
<keyword evidence="4" id="KW-1185">Reference proteome</keyword>
<dbReference type="VEuPathDB" id="FungiDB:CC77DRAFT_1060046"/>
<dbReference type="Proteomes" id="UP000077248">
    <property type="component" value="Unassembled WGS sequence"/>
</dbReference>
<reference evidence="3" key="3">
    <citation type="journal article" date="2019" name="J. ISSAAS">
        <title>Genomics, evolutionary history and diagnostics of the Alternaria alternata species group including apple and Asian pear pathotypes.</title>
        <authorList>
            <person name="Armitage A.D."/>
            <person name="Cockerton H.M."/>
            <person name="Sreenivasaprasad S."/>
            <person name="Woodhall J."/>
            <person name="Lane C."/>
            <person name="Harrison R.J."/>
            <person name="Clarkson J.P."/>
        </authorList>
    </citation>
    <scope>NUCLEOTIDE SEQUENCE</scope>
    <source>
        <strain evidence="3">FERA 1177</strain>
    </source>
</reference>
<dbReference type="GeneID" id="29113895"/>
<dbReference type="EMBL" id="PDXD01000001">
    <property type="protein sequence ID" value="RYN83070.1"/>
    <property type="molecule type" value="Genomic_DNA"/>
</dbReference>
<dbReference type="InterPro" id="IPR007175">
    <property type="entry name" value="Rpr2/Snm1/Rpp21"/>
</dbReference>
<dbReference type="OMA" id="LHCDNCQ"/>
<reference evidence="5" key="2">
    <citation type="journal article" date="2019" name="bioRxiv">
        <title>Genomics, evolutionary history and diagnostics of the Alternaria alternata species group including apple and Asian pear pathotypes.</title>
        <authorList>
            <person name="Armitage A.D."/>
            <person name="Cockerton H.M."/>
            <person name="Sreenivasaprasad S."/>
            <person name="Woodhall J.W."/>
            <person name="Lane C.R."/>
            <person name="Harrison R.J."/>
            <person name="Clarkson J.P."/>
        </authorList>
    </citation>
    <scope>NUCLEOTIDE SEQUENCE [LARGE SCALE GENOMIC DNA]</scope>
    <source>
        <strain evidence="5">FERA 1177</strain>
    </source>
</reference>
<sequence>MASADQTQLRAKFLQEAAYILAVPSPTTAAFLGNARNKLIEDAEVDISSKESDAFRRSVCGACGNVMIPGWSCKVSNKGNQRSIGNKSSELEKSICYTCLRCQRETHQSLPRERRRRKLTERLQPPVDTDPISEATTTTNKEENVAAKTINASSKQRQKARRGGLQAMLDKKKTQDSGAGGLDFMDFAL</sequence>
<evidence type="ECO:0000313" key="4">
    <source>
        <dbReference type="Proteomes" id="UP000077248"/>
    </source>
</evidence>
<proteinExistence type="predicted"/>
<protein>
    <submittedName>
        <fullName evidence="2">Uncharacterized protein</fullName>
    </submittedName>
</protein>
<dbReference type="EMBL" id="KV441475">
    <property type="protein sequence ID" value="OAG22145.1"/>
    <property type="molecule type" value="Genomic_DNA"/>
</dbReference>
<name>A0A177DQT1_ALTAL</name>
<accession>A0A177DQT1</accession>
<dbReference type="Pfam" id="PF04032">
    <property type="entry name" value="Rpr2"/>
    <property type="match status" value="1"/>
</dbReference>
<feature type="region of interest" description="Disordered" evidence="1">
    <location>
        <begin position="108"/>
        <end position="182"/>
    </location>
</feature>
<dbReference type="RefSeq" id="XP_018387566.1">
    <property type="nucleotide sequence ID" value="XM_018528301.1"/>
</dbReference>
<dbReference type="AlphaFoldDB" id="A0A177DQT1"/>
<dbReference type="PANTHER" id="PTHR14742:SF3">
    <property type="entry name" value="RIBONUCLEASE MRP PROTEIN SUBUNIT SNM1"/>
    <property type="match status" value="1"/>
</dbReference>
<dbReference type="Proteomes" id="UP000291422">
    <property type="component" value="Unassembled WGS sequence"/>
</dbReference>
<evidence type="ECO:0000313" key="2">
    <source>
        <dbReference type="EMBL" id="OAG22145.1"/>
    </source>
</evidence>
<dbReference type="PANTHER" id="PTHR14742">
    <property type="entry name" value="RIBONUCLEASE P SUBUNIT P21"/>
    <property type="match status" value="1"/>
</dbReference>
<dbReference type="STRING" id="5599.A0A177DQT1"/>
<organism evidence="2 4">
    <name type="scientific">Alternaria alternata</name>
    <name type="common">Alternaria rot fungus</name>
    <name type="synonym">Torula alternata</name>
    <dbReference type="NCBI Taxonomy" id="5599"/>
    <lineage>
        <taxon>Eukaryota</taxon>
        <taxon>Fungi</taxon>
        <taxon>Dikarya</taxon>
        <taxon>Ascomycota</taxon>
        <taxon>Pezizomycotina</taxon>
        <taxon>Dothideomycetes</taxon>
        <taxon>Pleosporomycetidae</taxon>
        <taxon>Pleosporales</taxon>
        <taxon>Pleosporineae</taxon>
        <taxon>Pleosporaceae</taxon>
        <taxon>Alternaria</taxon>
        <taxon>Alternaria sect. Alternaria</taxon>
        <taxon>Alternaria alternata complex</taxon>
    </lineage>
</organism>